<proteinExistence type="inferred from homology"/>
<dbReference type="InterPro" id="IPR009019">
    <property type="entry name" value="KH_sf_prok-type"/>
</dbReference>
<dbReference type="AlphaFoldDB" id="A0A9D1ZW50"/>
<dbReference type="SUPFAM" id="SSF69705">
    <property type="entry name" value="Transcription factor NusA, N-terminal domain"/>
    <property type="match status" value="1"/>
</dbReference>
<dbReference type="GO" id="GO:0005829">
    <property type="term" value="C:cytosol"/>
    <property type="evidence" value="ECO:0007669"/>
    <property type="project" value="TreeGrafter"/>
</dbReference>
<feature type="compositionally biased region" description="Acidic residues" evidence="8">
    <location>
        <begin position="356"/>
        <end position="371"/>
    </location>
</feature>
<dbReference type="SUPFAM" id="SSF54814">
    <property type="entry name" value="Prokaryotic type KH domain (KH-domain type II)"/>
    <property type="match status" value="2"/>
</dbReference>
<dbReference type="SMART" id="SM00316">
    <property type="entry name" value="S1"/>
    <property type="match status" value="1"/>
</dbReference>
<dbReference type="PANTHER" id="PTHR22648">
    <property type="entry name" value="TRANSCRIPTION TERMINATION FACTOR NUSA"/>
    <property type="match status" value="1"/>
</dbReference>
<keyword evidence="1 7" id="KW-0806">Transcription termination</keyword>
<dbReference type="Proteomes" id="UP000886750">
    <property type="component" value="Unassembled WGS sequence"/>
</dbReference>
<keyword evidence="6 7" id="KW-0804">Transcription</keyword>
<dbReference type="GO" id="GO:0031564">
    <property type="term" value="P:transcription antitermination"/>
    <property type="evidence" value="ECO:0007669"/>
    <property type="project" value="UniProtKB-UniRule"/>
</dbReference>
<dbReference type="Gene3D" id="3.30.1480.10">
    <property type="entry name" value="NusA, N-terminal domain"/>
    <property type="match status" value="1"/>
</dbReference>
<dbReference type="FunFam" id="3.30.300.20:FF:000002">
    <property type="entry name" value="Transcription termination/antitermination protein NusA"/>
    <property type="match status" value="1"/>
</dbReference>
<dbReference type="InterPro" id="IPR012340">
    <property type="entry name" value="NA-bd_OB-fold"/>
</dbReference>
<dbReference type="Pfam" id="PF26594">
    <property type="entry name" value="KH_NusA_2nd"/>
    <property type="match status" value="1"/>
</dbReference>
<dbReference type="InterPro" id="IPR015946">
    <property type="entry name" value="KH_dom-like_a/b"/>
</dbReference>
<dbReference type="FunFam" id="3.30.1480.10:FF:000002">
    <property type="entry name" value="Transcription termination/antitermination protein NusA"/>
    <property type="match status" value="1"/>
</dbReference>
<feature type="domain" description="S1 motif" evidence="9">
    <location>
        <begin position="135"/>
        <end position="203"/>
    </location>
</feature>
<dbReference type="InterPro" id="IPR036555">
    <property type="entry name" value="NusA_N_sf"/>
</dbReference>
<comment type="caution">
    <text evidence="10">The sequence shown here is derived from an EMBL/GenBank/DDBJ whole genome shotgun (WGS) entry which is preliminary data.</text>
</comment>
<gene>
    <name evidence="7 10" type="primary">nusA</name>
    <name evidence="10" type="ORF">H9729_03645</name>
</gene>
<evidence type="ECO:0000256" key="6">
    <source>
        <dbReference type="ARBA" id="ARBA00023163"/>
    </source>
</evidence>
<reference evidence="10" key="1">
    <citation type="journal article" date="2021" name="PeerJ">
        <title>Extensive microbial diversity within the chicken gut microbiome revealed by metagenomics and culture.</title>
        <authorList>
            <person name="Gilroy R."/>
            <person name="Ravi A."/>
            <person name="Getino M."/>
            <person name="Pursley I."/>
            <person name="Horton D.L."/>
            <person name="Alikhan N.F."/>
            <person name="Baker D."/>
            <person name="Gharbi K."/>
            <person name="Hall N."/>
            <person name="Watson M."/>
            <person name="Adriaenssens E.M."/>
            <person name="Foster-Nyarko E."/>
            <person name="Jarju S."/>
            <person name="Secka A."/>
            <person name="Antonio M."/>
            <person name="Oren A."/>
            <person name="Chaudhuri R.R."/>
            <person name="La Ragione R."/>
            <person name="Hildebrand F."/>
            <person name="Pallen M.J."/>
        </authorList>
    </citation>
    <scope>NUCLEOTIDE SEQUENCE</scope>
    <source>
        <strain evidence="10">1345</strain>
    </source>
</reference>
<evidence type="ECO:0000256" key="2">
    <source>
        <dbReference type="ARBA" id="ARBA00022490"/>
    </source>
</evidence>
<name>A0A9D1ZW50_9FIRM</name>
<dbReference type="CDD" id="cd04455">
    <property type="entry name" value="S1_NusA"/>
    <property type="match status" value="1"/>
</dbReference>
<dbReference type="InterPro" id="IPR003029">
    <property type="entry name" value="S1_domain"/>
</dbReference>
<feature type="region of interest" description="Disordered" evidence="8">
    <location>
        <begin position="347"/>
        <end position="371"/>
    </location>
</feature>
<keyword evidence="4 7" id="KW-0694">RNA-binding</keyword>
<organism evidence="10 11">
    <name type="scientific">Candidatus Borkfalkia excrementigallinarum</name>
    <dbReference type="NCBI Taxonomy" id="2838506"/>
    <lineage>
        <taxon>Bacteria</taxon>
        <taxon>Bacillati</taxon>
        <taxon>Bacillota</taxon>
        <taxon>Clostridia</taxon>
        <taxon>Christensenellales</taxon>
        <taxon>Christensenellaceae</taxon>
        <taxon>Candidatus Borkfalkia</taxon>
    </lineage>
</organism>
<comment type="subcellular location">
    <subcellularLocation>
        <location evidence="7">Cytoplasm</location>
    </subcellularLocation>
</comment>
<dbReference type="InterPro" id="IPR013735">
    <property type="entry name" value="TF_NusA_N"/>
</dbReference>
<dbReference type="InterPro" id="IPR010213">
    <property type="entry name" value="TF_NusA"/>
</dbReference>
<keyword evidence="5 7" id="KW-0805">Transcription regulation</keyword>
<evidence type="ECO:0000256" key="3">
    <source>
        <dbReference type="ARBA" id="ARBA00022814"/>
    </source>
</evidence>
<dbReference type="Pfam" id="PF08529">
    <property type="entry name" value="NusA_N"/>
    <property type="match status" value="1"/>
</dbReference>
<dbReference type="HAMAP" id="MF_00945_B">
    <property type="entry name" value="NusA_B"/>
    <property type="match status" value="1"/>
</dbReference>
<dbReference type="Gene3D" id="3.30.300.20">
    <property type="match status" value="2"/>
</dbReference>
<dbReference type="GO" id="GO:0006353">
    <property type="term" value="P:DNA-templated transcription termination"/>
    <property type="evidence" value="ECO:0007669"/>
    <property type="project" value="UniProtKB-UniRule"/>
</dbReference>
<evidence type="ECO:0000256" key="1">
    <source>
        <dbReference type="ARBA" id="ARBA00022472"/>
    </source>
</evidence>
<dbReference type="NCBIfam" id="TIGR01953">
    <property type="entry name" value="NusA"/>
    <property type="match status" value="1"/>
</dbReference>
<accession>A0A9D1ZW50</accession>
<dbReference type="GO" id="GO:0003723">
    <property type="term" value="F:RNA binding"/>
    <property type="evidence" value="ECO:0007669"/>
    <property type="project" value="UniProtKB-UniRule"/>
</dbReference>
<dbReference type="SUPFAM" id="SSF50249">
    <property type="entry name" value="Nucleic acid-binding proteins"/>
    <property type="match status" value="1"/>
</dbReference>
<dbReference type="Gene3D" id="2.40.50.140">
    <property type="entry name" value="Nucleic acid-binding proteins"/>
    <property type="match status" value="1"/>
</dbReference>
<reference evidence="10" key="2">
    <citation type="submission" date="2021-04" db="EMBL/GenBank/DDBJ databases">
        <authorList>
            <person name="Gilroy R."/>
        </authorList>
    </citation>
    <scope>NUCLEOTIDE SEQUENCE</scope>
    <source>
        <strain evidence="10">1345</strain>
    </source>
</reference>
<dbReference type="CDD" id="cd02134">
    <property type="entry name" value="KH-II_NusA_rpt1"/>
    <property type="match status" value="1"/>
</dbReference>
<dbReference type="CDD" id="cd22529">
    <property type="entry name" value="KH-II_NusA_rpt2"/>
    <property type="match status" value="1"/>
</dbReference>
<keyword evidence="3 7" id="KW-0889">Transcription antitermination</keyword>
<keyword evidence="2 7" id="KW-0963">Cytoplasm</keyword>
<sequence>MVSKEFFEALADLETEKGISSEIFIEALRNALISAYKKQYDGGAGDVDIRINPEKNSIKYYTVRTAVEEVTDKDKEISLAEAQLLKKSYKAGDLVYEEFVPKDFGRIAAQTAKQVILQKLHETERDNTLSEFSDKKDELMSCVVRKVDAKNVYVELGKGQIEGIMLPQDQVPGEKYEVNDRLKVYVKNIKSGGRGTQVLVSRTSAGLVKRLFENEVPEIKAGTVIVKSISREAGQRTKMAIYSEDPQVDAVGACVGNKGSRVNAVVAELGGEKVDIILWSENPLEFIAKALSPAKVISVTQVGEKSAIAVVPDDKLSLAIGRDGQNARLAARLTGWKIDVKSESAAAKMEELNRAEDDEETSEDLAQETEE</sequence>
<comment type="function">
    <text evidence="7">Participates in both transcription termination and antitermination.</text>
</comment>
<protein>
    <recommendedName>
        <fullName evidence="7">Transcription termination/antitermination protein NusA</fullName>
    </recommendedName>
</protein>
<evidence type="ECO:0000256" key="7">
    <source>
        <dbReference type="HAMAP-Rule" id="MF_00945"/>
    </source>
</evidence>
<dbReference type="Pfam" id="PF13184">
    <property type="entry name" value="KH_NusA_1st"/>
    <property type="match status" value="1"/>
</dbReference>
<evidence type="ECO:0000256" key="8">
    <source>
        <dbReference type="SAM" id="MobiDB-lite"/>
    </source>
</evidence>
<comment type="subunit">
    <text evidence="7">Monomer. Binds directly to the core enzyme of the DNA-dependent RNA polymerase and to nascent RNA.</text>
</comment>
<evidence type="ECO:0000313" key="10">
    <source>
        <dbReference type="EMBL" id="HIY96758.1"/>
    </source>
</evidence>
<dbReference type="FunFam" id="3.30.300.20:FF:000005">
    <property type="entry name" value="Transcription termination/antitermination protein NusA"/>
    <property type="match status" value="1"/>
</dbReference>
<dbReference type="GO" id="GO:0003700">
    <property type="term" value="F:DNA-binding transcription factor activity"/>
    <property type="evidence" value="ECO:0007669"/>
    <property type="project" value="InterPro"/>
</dbReference>
<evidence type="ECO:0000256" key="4">
    <source>
        <dbReference type="ARBA" id="ARBA00022884"/>
    </source>
</evidence>
<dbReference type="PANTHER" id="PTHR22648:SF0">
    <property type="entry name" value="TRANSCRIPTION TERMINATION_ANTITERMINATION PROTEIN NUSA"/>
    <property type="match status" value="1"/>
</dbReference>
<evidence type="ECO:0000256" key="5">
    <source>
        <dbReference type="ARBA" id="ARBA00023015"/>
    </source>
</evidence>
<comment type="similarity">
    <text evidence="7">Belongs to the NusA family.</text>
</comment>
<dbReference type="InterPro" id="IPR030842">
    <property type="entry name" value="TF_NusA_bacterial"/>
</dbReference>
<evidence type="ECO:0000259" key="9">
    <source>
        <dbReference type="SMART" id="SM00316"/>
    </source>
</evidence>
<dbReference type="InterPro" id="IPR058582">
    <property type="entry name" value="KH_NusA_2nd"/>
</dbReference>
<evidence type="ECO:0000313" key="11">
    <source>
        <dbReference type="Proteomes" id="UP000886750"/>
    </source>
</evidence>
<dbReference type="InterPro" id="IPR025249">
    <property type="entry name" value="TF_NusA_KH_1st"/>
</dbReference>
<dbReference type="EMBL" id="DXCQ01000028">
    <property type="protein sequence ID" value="HIY96758.1"/>
    <property type="molecule type" value="Genomic_DNA"/>
</dbReference>
<dbReference type="PROSITE" id="PS50084">
    <property type="entry name" value="KH_TYPE_1"/>
    <property type="match status" value="1"/>
</dbReference>